<organism evidence="1 2">
    <name type="scientific">Elysia crispata</name>
    <name type="common">lettuce slug</name>
    <dbReference type="NCBI Taxonomy" id="231223"/>
    <lineage>
        <taxon>Eukaryota</taxon>
        <taxon>Metazoa</taxon>
        <taxon>Spiralia</taxon>
        <taxon>Lophotrochozoa</taxon>
        <taxon>Mollusca</taxon>
        <taxon>Gastropoda</taxon>
        <taxon>Heterobranchia</taxon>
        <taxon>Euthyneura</taxon>
        <taxon>Panpulmonata</taxon>
        <taxon>Sacoglossa</taxon>
        <taxon>Placobranchoidea</taxon>
        <taxon>Plakobranchidae</taxon>
        <taxon>Elysia</taxon>
    </lineage>
</organism>
<comment type="caution">
    <text evidence="1">The sequence shown here is derived from an EMBL/GenBank/DDBJ whole genome shotgun (WGS) entry which is preliminary data.</text>
</comment>
<evidence type="ECO:0000313" key="2">
    <source>
        <dbReference type="Proteomes" id="UP001283361"/>
    </source>
</evidence>
<dbReference type="EMBL" id="JAWDGP010002612">
    <property type="protein sequence ID" value="KAK3781659.1"/>
    <property type="molecule type" value="Genomic_DNA"/>
</dbReference>
<dbReference type="Proteomes" id="UP001283361">
    <property type="component" value="Unassembled WGS sequence"/>
</dbReference>
<proteinExistence type="predicted"/>
<protein>
    <submittedName>
        <fullName evidence="1">Uncharacterized protein</fullName>
    </submittedName>
</protein>
<keyword evidence="2" id="KW-1185">Reference proteome</keyword>
<sequence>MEVSHCFPSPDCKINSSLSSISTRPLEAYFIDIIKQFSASAVGFINCPLFPVKTQDNYRSFFTEIRNRINMRQKRRYLFITGYFVICFDNAVSPNTERLYAVLLLGEYGLEQRFLGPAQKGKDTLGLVIEPSRARLINTNRQTVV</sequence>
<name>A0AAE1A5F7_9GAST</name>
<accession>A0AAE1A5F7</accession>
<gene>
    <name evidence="1" type="ORF">RRG08_043571</name>
</gene>
<evidence type="ECO:0000313" key="1">
    <source>
        <dbReference type="EMBL" id="KAK3781659.1"/>
    </source>
</evidence>
<dbReference type="AlphaFoldDB" id="A0AAE1A5F7"/>
<reference evidence="1" key="1">
    <citation type="journal article" date="2023" name="G3 (Bethesda)">
        <title>A reference genome for the long-term kleptoplast-retaining sea slug Elysia crispata morphotype clarki.</title>
        <authorList>
            <person name="Eastman K.E."/>
            <person name="Pendleton A.L."/>
            <person name="Shaikh M.A."/>
            <person name="Suttiyut T."/>
            <person name="Ogas R."/>
            <person name="Tomko P."/>
            <person name="Gavelis G."/>
            <person name="Widhalm J.R."/>
            <person name="Wisecaver J.H."/>
        </authorList>
    </citation>
    <scope>NUCLEOTIDE SEQUENCE</scope>
    <source>
        <strain evidence="1">ECLA1</strain>
    </source>
</reference>